<evidence type="ECO:0000256" key="1">
    <source>
        <dbReference type="ARBA" id="ARBA00023002"/>
    </source>
</evidence>
<feature type="compositionally biased region" description="Polar residues" evidence="2">
    <location>
        <begin position="13"/>
        <end position="25"/>
    </location>
</feature>
<dbReference type="SUPFAM" id="SSF51905">
    <property type="entry name" value="FAD/NAD(P)-binding domain"/>
    <property type="match status" value="1"/>
</dbReference>
<evidence type="ECO:0000256" key="2">
    <source>
        <dbReference type="SAM" id="MobiDB-lite"/>
    </source>
</evidence>
<keyword evidence="1" id="KW-0560">Oxidoreductase</keyword>
<dbReference type="Gene3D" id="3.50.50.60">
    <property type="entry name" value="FAD/NAD(P)-binding domain"/>
    <property type="match status" value="1"/>
</dbReference>
<accession>A0ABP6QDX3</accession>
<proteinExistence type="predicted"/>
<gene>
    <name evidence="3" type="ORF">GCM10010468_45400</name>
</gene>
<dbReference type="PRINTS" id="PR00411">
    <property type="entry name" value="PNDRDTASEI"/>
</dbReference>
<evidence type="ECO:0000313" key="3">
    <source>
        <dbReference type="EMBL" id="GAA3220679.1"/>
    </source>
</evidence>
<dbReference type="InterPro" id="IPR036188">
    <property type="entry name" value="FAD/NAD-bd_sf"/>
</dbReference>
<dbReference type="PRINTS" id="PR00368">
    <property type="entry name" value="FADPNR"/>
</dbReference>
<dbReference type="PANTHER" id="PTHR43539">
    <property type="entry name" value="FLAVIN-BINDING MONOOXYGENASE-LIKE PROTEIN (AFU_ORTHOLOGUE AFUA_4G09220)"/>
    <property type="match status" value="1"/>
</dbReference>
<feature type="region of interest" description="Disordered" evidence="2">
    <location>
        <begin position="1"/>
        <end position="34"/>
    </location>
</feature>
<dbReference type="Pfam" id="PF13738">
    <property type="entry name" value="Pyr_redox_3"/>
    <property type="match status" value="1"/>
</dbReference>
<reference evidence="4" key="1">
    <citation type="journal article" date="2019" name="Int. J. Syst. Evol. Microbiol.">
        <title>The Global Catalogue of Microorganisms (GCM) 10K type strain sequencing project: providing services to taxonomists for standard genome sequencing and annotation.</title>
        <authorList>
            <consortium name="The Broad Institute Genomics Platform"/>
            <consortium name="The Broad Institute Genome Sequencing Center for Infectious Disease"/>
            <person name="Wu L."/>
            <person name="Ma J."/>
        </authorList>
    </citation>
    <scope>NUCLEOTIDE SEQUENCE [LARGE SCALE GENOMIC DNA]</scope>
    <source>
        <strain evidence="4">JCM 9377</strain>
    </source>
</reference>
<dbReference type="Proteomes" id="UP001501237">
    <property type="component" value="Unassembled WGS sequence"/>
</dbReference>
<protein>
    <submittedName>
        <fullName evidence="3">NAD(P)-binding domain-containing protein</fullName>
    </submittedName>
</protein>
<comment type="caution">
    <text evidence="3">The sequence shown here is derived from an EMBL/GenBank/DDBJ whole genome shotgun (WGS) entry which is preliminary data.</text>
</comment>
<sequence length="486" mass="50222">MSDQIEAGCCGPATTSFETPAQTPQAGAKEVAPRGEPPVVVIGAGPVGLAAAAQLVERGLDFLVLEAGDRVGASIREWGHVGLFSPWRYCTDAAARRLLEASGWTAPDPDGLPTGAQLVQDYLVPLAALPQIAPRVRTGSRVEAITRAGYDRVRSAGRESAPFVVRVRRADGTAEKVLARAVVDASGSWTSPNVLGATGLPADGEASAAAWISHSLPDVLGADRKDFAGKHTLVAGAGHSAATTLIALAELAEQEPGTKVTWAIRGGDASRTYGGGQADELPARGRLGTLVHHLVTTGKITLLTGFFTDELIPQADSPDLGRVEVISRDPDGVEQRLTADRIVTATGYRPDHSIASELRLELESIMGTTPALGPLIDPNQHSCGTVPPHGVDELAHPEPGYYAIGVKSYGRAPTFLLATGFEQARSVVAALAGDWEAARDVRLELPETGVCSSSNAVGLGTGISGGLLNLPLITADASVSGGSCCG</sequence>
<evidence type="ECO:0000313" key="4">
    <source>
        <dbReference type="Proteomes" id="UP001501237"/>
    </source>
</evidence>
<dbReference type="EMBL" id="BAAAUV010000011">
    <property type="protein sequence ID" value="GAA3220679.1"/>
    <property type="molecule type" value="Genomic_DNA"/>
</dbReference>
<keyword evidence="4" id="KW-1185">Reference proteome</keyword>
<dbReference type="InterPro" id="IPR050982">
    <property type="entry name" value="Auxin_biosynth/cation_transpt"/>
</dbReference>
<dbReference type="RefSeq" id="WP_344831617.1">
    <property type="nucleotide sequence ID" value="NZ_BAAAUV010000011.1"/>
</dbReference>
<organism evidence="3 4">
    <name type="scientific">Actinocorallia longicatena</name>
    <dbReference type="NCBI Taxonomy" id="111803"/>
    <lineage>
        <taxon>Bacteria</taxon>
        <taxon>Bacillati</taxon>
        <taxon>Actinomycetota</taxon>
        <taxon>Actinomycetes</taxon>
        <taxon>Streptosporangiales</taxon>
        <taxon>Thermomonosporaceae</taxon>
        <taxon>Actinocorallia</taxon>
    </lineage>
</organism>
<dbReference type="PANTHER" id="PTHR43539:SF78">
    <property type="entry name" value="FLAVIN-CONTAINING MONOOXYGENASE"/>
    <property type="match status" value="1"/>
</dbReference>
<name>A0ABP6QDX3_9ACTN</name>